<evidence type="ECO:0000313" key="3">
    <source>
        <dbReference type="EMBL" id="KAL1195350.1"/>
    </source>
</evidence>
<feature type="compositionally biased region" description="Acidic residues" evidence="1">
    <location>
        <begin position="179"/>
        <end position="193"/>
    </location>
</feature>
<dbReference type="Proteomes" id="UP001558713">
    <property type="component" value="Unassembled WGS sequence"/>
</dbReference>
<feature type="domain" description="Agenet" evidence="2">
    <location>
        <begin position="112"/>
        <end position="168"/>
    </location>
</feature>
<feature type="domain" description="Agenet" evidence="2">
    <location>
        <begin position="209"/>
        <end position="277"/>
    </location>
</feature>
<protein>
    <submittedName>
        <fullName evidence="3">Protein AGENET DOMAIN (AGD)-CONTAINING P1</fullName>
    </submittedName>
</protein>
<feature type="domain" description="Agenet" evidence="2">
    <location>
        <begin position="370"/>
        <end position="438"/>
    </location>
</feature>
<dbReference type="EMBL" id="JBANAX010000730">
    <property type="protein sequence ID" value="KAL1195350.1"/>
    <property type="molecule type" value="Genomic_DNA"/>
</dbReference>
<feature type="domain" description="Agenet" evidence="2">
    <location>
        <begin position="279"/>
        <end position="335"/>
    </location>
</feature>
<feature type="domain" description="Agenet" evidence="2">
    <location>
        <begin position="37"/>
        <end position="106"/>
    </location>
</feature>
<comment type="caution">
    <text evidence="3">The sequence shown here is derived from an EMBL/GenBank/DDBJ whole genome shotgun (WGS) entry which is preliminary data.</text>
</comment>
<dbReference type="CDD" id="cd20406">
    <property type="entry name" value="Tudor_Agenet_AtDUF_rpt2_4"/>
    <property type="match status" value="3"/>
</dbReference>
<dbReference type="CDD" id="cd20405">
    <property type="entry name" value="Tudor_Agenet_AtDUF_rpt1_3"/>
    <property type="match status" value="3"/>
</dbReference>
<sequence>MSLRPRQSPGLPSPANQRRKGLKKSINSRPNRNRLPCYLKPGATVEINPEDPDFRGSWFLGKVVSIQSSDKIQVEYNTLLDEETGTKLLKEDIDMSRLRPPAPLMSEREKKKVIVVGDKVDAFYGDGWWEGDVTEVLADGKFSVYFRCSQELISFTKNQLRFHREWVDDAWEPPLAEKESEEDKADGEEDDEDVLSQVDLEATRAIAKQMFSSGTVVEVSSDDEGFQGCWFAAKVIKRIGEDKYLVEYRDLREEDGIEPLKEETDFIHIRPPPPREEDVDFAVGDKVDAFYNDGWWVGVVNDGFKDGTVGVFFRLTREKMRFGRQGLRLHKDWVNGTWQPPLKGEEIKRTNVSKVSCDRSVRPKKTIEKQEFSIGATVEVSSEEEGFEDSWFLARVIEYRGDGKCLLEYDNIKAEDGKEPLREEVDVSLIRPQPLESVMVSPFERHDKVDALYNDGWWVGVIVKVLAKANYLVTFEKTQETLRFHHSQLRPHQEWIDGKWITSSKSQKV</sequence>
<organism evidence="3 4">
    <name type="scientific">Cardamine amara subsp. amara</name>
    <dbReference type="NCBI Taxonomy" id="228776"/>
    <lineage>
        <taxon>Eukaryota</taxon>
        <taxon>Viridiplantae</taxon>
        <taxon>Streptophyta</taxon>
        <taxon>Embryophyta</taxon>
        <taxon>Tracheophyta</taxon>
        <taxon>Spermatophyta</taxon>
        <taxon>Magnoliopsida</taxon>
        <taxon>eudicotyledons</taxon>
        <taxon>Gunneridae</taxon>
        <taxon>Pentapetalae</taxon>
        <taxon>rosids</taxon>
        <taxon>malvids</taxon>
        <taxon>Brassicales</taxon>
        <taxon>Brassicaceae</taxon>
        <taxon>Cardamineae</taxon>
        <taxon>Cardamine</taxon>
    </lineage>
</organism>
<name>A0ABD0ZL37_CARAN</name>
<feature type="domain" description="Agenet" evidence="2">
    <location>
        <begin position="441"/>
        <end position="497"/>
    </location>
</feature>
<dbReference type="Pfam" id="PF05641">
    <property type="entry name" value="Agenet"/>
    <property type="match status" value="4"/>
</dbReference>
<accession>A0ABD0ZL37</accession>
<reference evidence="3 4" key="1">
    <citation type="submission" date="2024-04" db="EMBL/GenBank/DDBJ databases">
        <title>Genome assembly C_amara_ONT_v2.</title>
        <authorList>
            <person name="Yant L."/>
            <person name="Moore C."/>
            <person name="Slenker M."/>
        </authorList>
    </citation>
    <scope>NUCLEOTIDE SEQUENCE [LARGE SCALE GENOMIC DNA]</scope>
    <source>
        <tissue evidence="3">Leaf</tissue>
    </source>
</reference>
<evidence type="ECO:0000259" key="2">
    <source>
        <dbReference type="SMART" id="SM00743"/>
    </source>
</evidence>
<gene>
    <name evidence="3" type="ORF">V5N11_021104</name>
</gene>
<dbReference type="SMART" id="SM00743">
    <property type="entry name" value="Agenet"/>
    <property type="match status" value="6"/>
</dbReference>
<keyword evidence="4" id="KW-1185">Reference proteome</keyword>
<evidence type="ECO:0000313" key="4">
    <source>
        <dbReference type="Proteomes" id="UP001558713"/>
    </source>
</evidence>
<dbReference type="InterPro" id="IPR014002">
    <property type="entry name" value="Agenet_dom_plant"/>
</dbReference>
<feature type="region of interest" description="Disordered" evidence="1">
    <location>
        <begin position="173"/>
        <end position="193"/>
    </location>
</feature>
<dbReference type="InterPro" id="IPR008395">
    <property type="entry name" value="Agenet-like_dom"/>
</dbReference>
<proteinExistence type="predicted"/>
<feature type="region of interest" description="Disordered" evidence="1">
    <location>
        <begin position="1"/>
        <end position="35"/>
    </location>
</feature>
<dbReference type="PANTHER" id="PTHR31917">
    <property type="entry name" value="AGENET DOMAIN-CONTAINING PROTEIN-RELATED"/>
    <property type="match status" value="1"/>
</dbReference>
<evidence type="ECO:0000256" key="1">
    <source>
        <dbReference type="SAM" id="MobiDB-lite"/>
    </source>
</evidence>
<dbReference type="Gene3D" id="2.30.30.140">
    <property type="match status" value="2"/>
</dbReference>
<dbReference type="PANTHER" id="PTHR31917:SF80">
    <property type="entry name" value="AGENET DOMAIN-CONTAINING PROTEIN-RELATED"/>
    <property type="match status" value="1"/>
</dbReference>
<dbReference type="AlphaFoldDB" id="A0ABD0ZL37"/>